<evidence type="ECO:0000256" key="1">
    <source>
        <dbReference type="SAM" id="MobiDB-lite"/>
    </source>
</evidence>
<evidence type="ECO:0000313" key="2">
    <source>
        <dbReference type="EMBL" id="CAD7430434.1"/>
    </source>
</evidence>
<proteinExistence type="predicted"/>
<protein>
    <submittedName>
        <fullName evidence="2">Uncharacterized protein</fullName>
    </submittedName>
</protein>
<sequence>MTRNQLSQGSDFDPDNLAQLLARLSGALRLPAWPRWRFGNIRHLSGELRGPGTVSEEDLGHAGGGLVFKATTSARPEDPKKPACPVIQPTPPHCRLPGPSSTPPCNDVGAHPLTTFPRNMILAVKEEYIPNSNNHINKLEMI</sequence>
<organism evidence="2">
    <name type="scientific">Timema monikensis</name>
    <dbReference type="NCBI Taxonomy" id="170555"/>
    <lineage>
        <taxon>Eukaryota</taxon>
        <taxon>Metazoa</taxon>
        <taxon>Ecdysozoa</taxon>
        <taxon>Arthropoda</taxon>
        <taxon>Hexapoda</taxon>
        <taxon>Insecta</taxon>
        <taxon>Pterygota</taxon>
        <taxon>Neoptera</taxon>
        <taxon>Polyneoptera</taxon>
        <taxon>Phasmatodea</taxon>
        <taxon>Timematodea</taxon>
        <taxon>Timematoidea</taxon>
        <taxon>Timematidae</taxon>
        <taxon>Timema</taxon>
    </lineage>
</organism>
<dbReference type="AlphaFoldDB" id="A0A7R9EAF9"/>
<reference evidence="2" key="1">
    <citation type="submission" date="2020-11" db="EMBL/GenBank/DDBJ databases">
        <authorList>
            <person name="Tran Van P."/>
        </authorList>
    </citation>
    <scope>NUCLEOTIDE SEQUENCE</scope>
</reference>
<feature type="region of interest" description="Disordered" evidence="1">
    <location>
        <begin position="72"/>
        <end position="101"/>
    </location>
</feature>
<accession>A0A7R9EAF9</accession>
<name>A0A7R9EAF9_9NEOP</name>
<gene>
    <name evidence="2" type="ORF">TMSB3V08_LOCUS7190</name>
</gene>
<dbReference type="EMBL" id="OB794497">
    <property type="protein sequence ID" value="CAD7430434.1"/>
    <property type="molecule type" value="Genomic_DNA"/>
</dbReference>